<organism evidence="3 4">
    <name type="scientific">Exophiala spinifera</name>
    <dbReference type="NCBI Taxonomy" id="91928"/>
    <lineage>
        <taxon>Eukaryota</taxon>
        <taxon>Fungi</taxon>
        <taxon>Dikarya</taxon>
        <taxon>Ascomycota</taxon>
        <taxon>Pezizomycotina</taxon>
        <taxon>Eurotiomycetes</taxon>
        <taxon>Chaetothyriomycetidae</taxon>
        <taxon>Chaetothyriales</taxon>
        <taxon>Herpotrichiellaceae</taxon>
        <taxon>Exophiala</taxon>
    </lineage>
</organism>
<sequence>MAHVSFSVAKKRPGQQKRTYTRLKSPLNACRHEIERLYMVDGWELRRIIHHITINYGITQSVKQYKDQLKSWDVRKNHTCTDAAFILRLLNQARSEGRPREEQVVLFSSFPRRREDIAKYIKRSKLKDEDDLLSKISDADETPPHIKLLGSPIEPNFPQVLLTPPSELLCYPSAPVGYSDLLNLGMPTPDITPQSTPQRSEQGNESKRSSLATSEEGSYIMDLDPDSFYIPVGHTSLPPQPAIGSIIRPFKLEPQQEYFKDCEIPDWSVEVTHALLSSTPPNIKDLGFDAARFGIYTQSPQLNDGTDTAWFVTNCLYWLICVGQEDPSCTANAPYYLDQAKFFFLCMISDPIAPGESCIVALTVANVLFNCLGHTERLLELLTEMDEVTKMHLGGNNPLRLTIAFEKNILHPNTRGSCIHDLEQLRYVHSRMRKEYPNSHGPALMAKYHIAWAMLENELKADKRKRNFLPVKGMLEGLLQDFKSHFGPHRIEITMAAATLARATFRSGDAEKAEGIIADEVLPRLRQNFPEDHPYTWEAKHRHAYFLYQLAKYEPGLTGKRRLQHGEQILREVVRERRRVLGEGNVKSIKSFELLKTILEKQGKTHEASSLWQWCERQL</sequence>
<dbReference type="STRING" id="91928.A0A0D1ZVR4"/>
<dbReference type="Gene3D" id="1.25.40.10">
    <property type="entry name" value="Tetratricopeptide repeat domain"/>
    <property type="match status" value="1"/>
</dbReference>
<evidence type="ECO:0000256" key="1">
    <source>
        <dbReference type="SAM" id="MobiDB-lite"/>
    </source>
</evidence>
<dbReference type="OrthoDB" id="5308957at2759"/>
<dbReference type="RefSeq" id="XP_016237023.1">
    <property type="nucleotide sequence ID" value="XM_016378346.1"/>
</dbReference>
<evidence type="ECO:0000313" key="4">
    <source>
        <dbReference type="Proteomes" id="UP000053328"/>
    </source>
</evidence>
<evidence type="ECO:0000313" key="3">
    <source>
        <dbReference type="EMBL" id="KIW16807.1"/>
    </source>
</evidence>
<dbReference type="EMBL" id="KN847494">
    <property type="protein sequence ID" value="KIW16807.1"/>
    <property type="molecule type" value="Genomic_DNA"/>
</dbReference>
<dbReference type="VEuPathDB" id="FungiDB:PV08_03997"/>
<reference evidence="3 4" key="1">
    <citation type="submission" date="2015-01" db="EMBL/GenBank/DDBJ databases">
        <title>The Genome Sequence of Exophiala spinifera CBS89968.</title>
        <authorList>
            <consortium name="The Broad Institute Genomics Platform"/>
            <person name="Cuomo C."/>
            <person name="de Hoog S."/>
            <person name="Gorbushina A."/>
            <person name="Stielow B."/>
            <person name="Teixiera M."/>
            <person name="Abouelleil A."/>
            <person name="Chapman S.B."/>
            <person name="Priest M."/>
            <person name="Young S.K."/>
            <person name="Wortman J."/>
            <person name="Nusbaum C."/>
            <person name="Birren B."/>
        </authorList>
    </citation>
    <scope>NUCLEOTIDE SEQUENCE [LARGE SCALE GENOMIC DNA]</scope>
    <source>
        <strain evidence="3 4">CBS 89968</strain>
    </source>
</reference>
<name>A0A0D1ZVR4_9EURO</name>
<dbReference type="GeneID" id="27331080"/>
<keyword evidence="4" id="KW-1185">Reference proteome</keyword>
<dbReference type="Proteomes" id="UP000053328">
    <property type="component" value="Unassembled WGS sequence"/>
</dbReference>
<feature type="region of interest" description="Disordered" evidence="1">
    <location>
        <begin position="184"/>
        <end position="215"/>
    </location>
</feature>
<dbReference type="HOGENOM" id="CLU_442814_0_0_1"/>
<feature type="compositionally biased region" description="Polar residues" evidence="1">
    <location>
        <begin position="191"/>
        <end position="201"/>
    </location>
</feature>
<proteinExistence type="predicted"/>
<dbReference type="InterPro" id="IPR011990">
    <property type="entry name" value="TPR-like_helical_dom_sf"/>
</dbReference>
<gene>
    <name evidence="3" type="ORF">PV08_03997</name>
</gene>
<evidence type="ECO:0000259" key="2">
    <source>
        <dbReference type="Pfam" id="PF14420"/>
    </source>
</evidence>
<dbReference type="InterPro" id="IPR025676">
    <property type="entry name" value="Clr5_dom"/>
</dbReference>
<protein>
    <recommendedName>
        <fullName evidence="2">Clr5 domain-containing protein</fullName>
    </recommendedName>
</protein>
<dbReference type="Pfam" id="PF14420">
    <property type="entry name" value="Clr5"/>
    <property type="match status" value="1"/>
</dbReference>
<accession>A0A0D1ZVR4</accession>
<dbReference type="AlphaFoldDB" id="A0A0D1ZVR4"/>
<feature type="domain" description="Clr5" evidence="2">
    <location>
        <begin position="27"/>
        <end position="76"/>
    </location>
</feature>